<evidence type="ECO:0000313" key="1">
    <source>
        <dbReference type="EMBL" id="TKR60514.1"/>
    </source>
</evidence>
<name>A0A4U5LWE3_STECR</name>
<dbReference type="AlphaFoldDB" id="A0A4U5LWE3"/>
<protein>
    <submittedName>
        <fullName evidence="1">Uncharacterized protein</fullName>
    </submittedName>
</protein>
<accession>A0A4U5LWE3</accession>
<reference evidence="1 2" key="2">
    <citation type="journal article" date="2019" name="G3 (Bethesda)">
        <title>Hybrid Assembly of the Genome of the Entomopathogenic Nematode Steinernema carpocapsae Identifies the X-Chromosome.</title>
        <authorList>
            <person name="Serra L."/>
            <person name="Macchietto M."/>
            <person name="Macias-Munoz A."/>
            <person name="McGill C.J."/>
            <person name="Rodriguez I.M."/>
            <person name="Rodriguez B."/>
            <person name="Murad R."/>
            <person name="Mortazavi A."/>
        </authorList>
    </citation>
    <scope>NUCLEOTIDE SEQUENCE [LARGE SCALE GENOMIC DNA]</scope>
    <source>
        <strain evidence="1 2">ALL</strain>
    </source>
</reference>
<sequence>MIDLPRFSAFVLASDLSPFQLIAVFQLLPLHPSLNEFPESSLFLLPTPNQISSFAKIIVSRIGRQFRILVQAMMRMDVATPRLVVFGVLWNECFMMVTKLGLGTASECKMS</sequence>
<reference evidence="1 2" key="1">
    <citation type="journal article" date="2015" name="Genome Biol.">
        <title>Comparative genomics of Steinernema reveals deeply conserved gene regulatory networks.</title>
        <authorList>
            <person name="Dillman A.R."/>
            <person name="Macchietto M."/>
            <person name="Porter C.F."/>
            <person name="Rogers A."/>
            <person name="Williams B."/>
            <person name="Antoshechkin I."/>
            <person name="Lee M.M."/>
            <person name="Goodwin Z."/>
            <person name="Lu X."/>
            <person name="Lewis E.E."/>
            <person name="Goodrich-Blair H."/>
            <person name="Stock S.P."/>
            <person name="Adams B.J."/>
            <person name="Sternberg P.W."/>
            <person name="Mortazavi A."/>
        </authorList>
    </citation>
    <scope>NUCLEOTIDE SEQUENCE [LARGE SCALE GENOMIC DNA]</scope>
    <source>
        <strain evidence="1 2">ALL</strain>
    </source>
</reference>
<dbReference type="Proteomes" id="UP000298663">
    <property type="component" value="Unassembled WGS sequence"/>
</dbReference>
<dbReference type="EMBL" id="AZBU02000011">
    <property type="protein sequence ID" value="TKR60514.1"/>
    <property type="molecule type" value="Genomic_DNA"/>
</dbReference>
<keyword evidence="2" id="KW-1185">Reference proteome</keyword>
<organism evidence="1 2">
    <name type="scientific">Steinernema carpocapsae</name>
    <name type="common">Entomopathogenic nematode</name>
    <dbReference type="NCBI Taxonomy" id="34508"/>
    <lineage>
        <taxon>Eukaryota</taxon>
        <taxon>Metazoa</taxon>
        <taxon>Ecdysozoa</taxon>
        <taxon>Nematoda</taxon>
        <taxon>Chromadorea</taxon>
        <taxon>Rhabditida</taxon>
        <taxon>Tylenchina</taxon>
        <taxon>Panagrolaimomorpha</taxon>
        <taxon>Strongyloidoidea</taxon>
        <taxon>Steinernematidae</taxon>
        <taxon>Steinernema</taxon>
    </lineage>
</organism>
<proteinExistence type="predicted"/>
<evidence type="ECO:0000313" key="2">
    <source>
        <dbReference type="Proteomes" id="UP000298663"/>
    </source>
</evidence>
<gene>
    <name evidence="1" type="ORF">L596_027750</name>
</gene>
<comment type="caution">
    <text evidence="1">The sequence shown here is derived from an EMBL/GenBank/DDBJ whole genome shotgun (WGS) entry which is preliminary data.</text>
</comment>